<dbReference type="EMBL" id="BART01039450">
    <property type="protein sequence ID" value="GAH14066.1"/>
    <property type="molecule type" value="Genomic_DNA"/>
</dbReference>
<protein>
    <submittedName>
        <fullName evidence="1">Uncharacterized protein</fullName>
    </submittedName>
</protein>
<sequence>MFKAGTAPEFLKRGLFLIRCHNKGRSPPFRAASFHQLNADYTLFGSLTVFGNSISIDAKMVDVTGNTPTTSFFDQSQDLGGVITKINQIAAQINANVFDRQPKVARKAAPAPQASKTAP</sequence>
<accession>X1CZU7</accession>
<organism evidence="1">
    <name type="scientific">marine sediment metagenome</name>
    <dbReference type="NCBI Taxonomy" id="412755"/>
    <lineage>
        <taxon>unclassified sequences</taxon>
        <taxon>metagenomes</taxon>
        <taxon>ecological metagenomes</taxon>
    </lineage>
</organism>
<feature type="non-terminal residue" evidence="1">
    <location>
        <position position="119"/>
    </location>
</feature>
<reference evidence="1" key="1">
    <citation type="journal article" date="2014" name="Front. Microbiol.">
        <title>High frequency of phylogenetically diverse reductive dehalogenase-homologous genes in deep subseafloor sedimentary metagenomes.</title>
        <authorList>
            <person name="Kawai M."/>
            <person name="Futagami T."/>
            <person name="Toyoda A."/>
            <person name="Takaki Y."/>
            <person name="Nishi S."/>
            <person name="Hori S."/>
            <person name="Arai W."/>
            <person name="Tsubouchi T."/>
            <person name="Morono Y."/>
            <person name="Uchiyama I."/>
            <person name="Ito T."/>
            <person name="Fujiyama A."/>
            <person name="Inagaki F."/>
            <person name="Takami H."/>
        </authorList>
    </citation>
    <scope>NUCLEOTIDE SEQUENCE</scope>
    <source>
        <strain evidence="1">Expedition CK06-06</strain>
    </source>
</reference>
<dbReference type="AlphaFoldDB" id="X1CZU7"/>
<name>X1CZU7_9ZZZZ</name>
<gene>
    <name evidence="1" type="ORF">S01H4_64831</name>
</gene>
<evidence type="ECO:0000313" key="1">
    <source>
        <dbReference type="EMBL" id="GAH14066.1"/>
    </source>
</evidence>
<proteinExistence type="predicted"/>
<comment type="caution">
    <text evidence="1">The sequence shown here is derived from an EMBL/GenBank/DDBJ whole genome shotgun (WGS) entry which is preliminary data.</text>
</comment>